<dbReference type="RefSeq" id="WP_094090816.1">
    <property type="nucleotide sequence ID" value="NZ_CP016397.1"/>
</dbReference>
<evidence type="ECO:0000313" key="3">
    <source>
        <dbReference type="EMBL" id="ASQ45790.1"/>
    </source>
</evidence>
<keyword evidence="2" id="KW-0472">Membrane</keyword>
<dbReference type="OrthoDB" id="5638789at2"/>
<proteinExistence type="predicted"/>
<accession>A0A222P1S6</accession>
<evidence type="ECO:0000256" key="1">
    <source>
        <dbReference type="SAM" id="MobiDB-lite"/>
    </source>
</evidence>
<dbReference type="EMBL" id="CP016397">
    <property type="protein sequence ID" value="ASQ45790.1"/>
    <property type="molecule type" value="Genomic_DNA"/>
</dbReference>
<dbReference type="Proteomes" id="UP000201728">
    <property type="component" value="Chromosome"/>
</dbReference>
<gene>
    <name evidence="3" type="ORF">clem_06175</name>
</gene>
<organism evidence="3 4">
    <name type="scientific">Legionella clemsonensis</name>
    <dbReference type="NCBI Taxonomy" id="1867846"/>
    <lineage>
        <taxon>Bacteria</taxon>
        <taxon>Pseudomonadati</taxon>
        <taxon>Pseudomonadota</taxon>
        <taxon>Gammaproteobacteria</taxon>
        <taxon>Legionellales</taxon>
        <taxon>Legionellaceae</taxon>
        <taxon>Legionella</taxon>
    </lineage>
</organism>
<keyword evidence="2" id="KW-1133">Transmembrane helix</keyword>
<protein>
    <submittedName>
        <fullName evidence="3">Uncharacterized protein</fullName>
    </submittedName>
</protein>
<evidence type="ECO:0000313" key="4">
    <source>
        <dbReference type="Proteomes" id="UP000201728"/>
    </source>
</evidence>
<name>A0A222P1S6_9GAMM</name>
<sequence length="499" mass="55369">MPKVKVITGNYREVCNKLFSKVAADGFCAGSSFQEAGDEILKDIPRGYFVSSNGRTHKDLMSTWINPKVSKAYSQGNINASFFLLPFQNFLTSVENEPYLEEIKKSKQLNMESYFFMDRKNLKEINFAFYDDEGIPCGVFFIYSTLAPQLWSAAIIRNTPAAPEEREVLFMSAEKIIKHPGDKVVNGGEANKLFLSFLRSKKIKNIFAGIINNNGAVNNANPELLKDITHLHLCQADIDEKTRQLRILKDKKLSAKQFKVCRLLLQEKQKKNIEITNNWVHSWKEEHSYPELDQAASQSFWQRNIGKITVGAVAVLATIGLILTLTGVLAPLGIALGGVAAILGIVGASIAGVTAVTSAIKTVLDEKKLADYQAEIKSIEFTGQKKIQEVSEKMDFANNSEQIAHAILFADFSAEEFDTLMQQLEKAETVLEEDLPSDFQKQVQELETVVGFPEVATVAEQLISSIPSSPKDIMEKSQPTTNLNGTITEDVVSTGLESK</sequence>
<evidence type="ECO:0000256" key="2">
    <source>
        <dbReference type="SAM" id="Phobius"/>
    </source>
</evidence>
<dbReference type="AlphaFoldDB" id="A0A222P1S6"/>
<feature type="compositionally biased region" description="Polar residues" evidence="1">
    <location>
        <begin position="477"/>
        <end position="487"/>
    </location>
</feature>
<reference evidence="4" key="1">
    <citation type="submission" date="2016-07" db="EMBL/GenBank/DDBJ databases">
        <authorList>
            <person name="Florea S."/>
            <person name="Webb J.S."/>
            <person name="Jaromczyk J."/>
            <person name="Schardl C.L."/>
        </authorList>
    </citation>
    <scope>NUCLEOTIDE SEQUENCE [LARGE SCALE GENOMIC DNA]</scope>
    <source>
        <strain evidence="4">CDC-D5610</strain>
    </source>
</reference>
<dbReference type="KEGG" id="lcd:clem_06175"/>
<keyword evidence="4" id="KW-1185">Reference proteome</keyword>
<feature type="transmembrane region" description="Helical" evidence="2">
    <location>
        <begin position="308"/>
        <end position="328"/>
    </location>
</feature>
<feature type="region of interest" description="Disordered" evidence="1">
    <location>
        <begin position="469"/>
        <end position="499"/>
    </location>
</feature>
<keyword evidence="2" id="KW-0812">Transmembrane</keyword>
<feature type="transmembrane region" description="Helical" evidence="2">
    <location>
        <begin position="334"/>
        <end position="360"/>
    </location>
</feature>